<evidence type="ECO:0000256" key="2">
    <source>
        <dbReference type="SAM" id="Phobius"/>
    </source>
</evidence>
<accession>A0A7C9RCM4</accession>
<feature type="compositionally biased region" description="Low complexity" evidence="1">
    <location>
        <begin position="118"/>
        <end position="133"/>
    </location>
</feature>
<dbReference type="RefSeq" id="WP_165121627.1">
    <property type="nucleotide sequence ID" value="NZ_JAAKZG010000031.1"/>
</dbReference>
<proteinExistence type="predicted"/>
<evidence type="ECO:0000256" key="1">
    <source>
        <dbReference type="SAM" id="MobiDB-lite"/>
    </source>
</evidence>
<dbReference type="EMBL" id="JAAKZG010000031">
    <property type="protein sequence ID" value="NGN45258.1"/>
    <property type="molecule type" value="Genomic_DNA"/>
</dbReference>
<gene>
    <name evidence="3" type="ORF">G6N74_29855</name>
</gene>
<keyword evidence="2" id="KW-0472">Membrane</keyword>
<feature type="transmembrane region" description="Helical" evidence="2">
    <location>
        <begin position="25"/>
        <end position="47"/>
    </location>
</feature>
<keyword evidence="2" id="KW-1133">Transmembrane helix</keyword>
<keyword evidence="4" id="KW-1185">Reference proteome</keyword>
<evidence type="ECO:0000313" key="3">
    <source>
        <dbReference type="EMBL" id="NGN45258.1"/>
    </source>
</evidence>
<comment type="caution">
    <text evidence="3">The sequence shown here is derived from an EMBL/GenBank/DDBJ whole genome shotgun (WGS) entry which is preliminary data.</text>
</comment>
<evidence type="ECO:0000313" key="4">
    <source>
        <dbReference type="Proteomes" id="UP000481252"/>
    </source>
</evidence>
<dbReference type="Proteomes" id="UP000481252">
    <property type="component" value="Unassembled WGS sequence"/>
</dbReference>
<keyword evidence="2" id="KW-0812">Transmembrane</keyword>
<feature type="non-terminal residue" evidence="3">
    <location>
        <position position="146"/>
    </location>
</feature>
<name>A0A7C9RCM4_9HYPH</name>
<organism evidence="3 4">
    <name type="scientific">Mesorhizobium zhangyense</name>
    <dbReference type="NCBI Taxonomy" id="1776730"/>
    <lineage>
        <taxon>Bacteria</taxon>
        <taxon>Pseudomonadati</taxon>
        <taxon>Pseudomonadota</taxon>
        <taxon>Alphaproteobacteria</taxon>
        <taxon>Hyphomicrobiales</taxon>
        <taxon>Phyllobacteriaceae</taxon>
        <taxon>Mesorhizobium</taxon>
    </lineage>
</organism>
<feature type="region of interest" description="Disordered" evidence="1">
    <location>
        <begin position="118"/>
        <end position="146"/>
    </location>
</feature>
<protein>
    <submittedName>
        <fullName evidence="3">Uncharacterized protein</fullName>
    </submittedName>
</protein>
<reference evidence="3 4" key="1">
    <citation type="submission" date="2020-02" db="EMBL/GenBank/DDBJ databases">
        <title>Genome sequence of the type strain CGMCC 1.15528 of Mesorhizobium zhangyense.</title>
        <authorList>
            <person name="Gao J."/>
            <person name="Sun J."/>
        </authorList>
    </citation>
    <scope>NUCLEOTIDE SEQUENCE [LARGE SCALE GENOMIC DNA]</scope>
    <source>
        <strain evidence="3 4">CGMCC 1.15528</strain>
    </source>
</reference>
<sequence length="146" mass="15523">MSEAMHPLAPHFLPGFITAPGETDVLFVGSVVALVIIVLMIGSLYFWLHALPERMAHGASNLQFQLVGVLSLLALFTHNNAFWVAALLLAFIPIPDFWTPLANMADSLASMANRRSHSVSSDASSTSPAEDAAISSPALASQPQPT</sequence>
<dbReference type="AlphaFoldDB" id="A0A7C9RCM4"/>